<feature type="region of interest" description="Disordered" evidence="8">
    <location>
        <begin position="274"/>
        <end position="299"/>
    </location>
</feature>
<feature type="transmembrane region" description="Helical" evidence="9">
    <location>
        <begin position="20"/>
        <end position="39"/>
    </location>
</feature>
<dbReference type="InterPro" id="IPR004837">
    <property type="entry name" value="NaCa_Exmemb"/>
</dbReference>
<keyword evidence="4" id="KW-0106">Calcium</keyword>
<dbReference type="GO" id="GO:0008273">
    <property type="term" value="F:calcium, potassium:sodium antiporter activity"/>
    <property type="evidence" value="ECO:0007669"/>
    <property type="project" value="TreeGrafter"/>
</dbReference>
<dbReference type="Pfam" id="PF01699">
    <property type="entry name" value="Na_Ca_ex"/>
    <property type="match status" value="1"/>
</dbReference>
<feature type="region of interest" description="Disordered" evidence="8">
    <location>
        <begin position="54"/>
        <end position="79"/>
    </location>
</feature>
<evidence type="ECO:0000256" key="2">
    <source>
        <dbReference type="ARBA" id="ARBA00005364"/>
    </source>
</evidence>
<dbReference type="PANTHER" id="PTHR10846">
    <property type="entry name" value="SODIUM/POTASSIUM/CALCIUM EXCHANGER"/>
    <property type="match status" value="1"/>
</dbReference>
<evidence type="ECO:0000256" key="7">
    <source>
        <dbReference type="ARBA" id="ARBA00023136"/>
    </source>
</evidence>
<dbReference type="InterPro" id="IPR044880">
    <property type="entry name" value="NCX_ion-bd_dom_sf"/>
</dbReference>
<sequence length="440" mass="48231">MALLAAAAVTGPGRRRRLGALGPLALLGALLVLLALNGAPPPPPLAVRHGRHLLQQEQEPDTSPAPGADEEEDNLFPNDLFTKEQRRTGAIILHVLGMIYMFVALAIVCDEFFVPSLDVITEKLNISNDVAGATFMAAGGSAPELFTSVIGVFIAKNDVGIGTIVGSAVFNILFVIAMCVIFSRTVLELTWWPLFRDVSFYGVALVMLMGFLLDAQVNWVEALILFMWYIVYCIFMKYNAHIERLVKTHLVGKRVSRVRSTDHLVANEKRLFTPSRQRPSFPSDPGSQQGLTRRPSTPIIHSGSKFRQGLLQLMIHSIDPMHNGKVDEKATQLHAIASLKVLLDTTKQDLKDGKLQVSDIEQTRPDLLRGGGSQETELTNVDSFNSSTEFGSASVNAITAANGSVTPAIQTPNVSDTYHTFIPTGRQWLRDARHTDAKRE</sequence>
<feature type="transmembrane region" description="Helical" evidence="9">
    <location>
        <begin position="130"/>
        <end position="155"/>
    </location>
</feature>
<keyword evidence="4" id="KW-0813">Transport</keyword>
<keyword evidence="4" id="KW-0109">Calcium transport</keyword>
<evidence type="ECO:0000256" key="1">
    <source>
        <dbReference type="ARBA" id="ARBA00004141"/>
    </source>
</evidence>
<feature type="transmembrane region" description="Helical" evidence="9">
    <location>
        <begin position="194"/>
        <end position="213"/>
    </location>
</feature>
<proteinExistence type="inferred from homology"/>
<comment type="subcellular location">
    <subcellularLocation>
        <location evidence="1">Membrane</location>
        <topology evidence="1">Multi-pass membrane protein</topology>
    </subcellularLocation>
</comment>
<dbReference type="FunFam" id="1.20.1420.30:FF:000004">
    <property type="entry name" value="Sodium/potassium/calcium exchanger 2 isoform 1"/>
    <property type="match status" value="1"/>
</dbReference>
<evidence type="ECO:0000313" key="12">
    <source>
        <dbReference type="Proteomes" id="UP000440578"/>
    </source>
</evidence>
<dbReference type="GO" id="GO:0006874">
    <property type="term" value="P:intracellular calcium ion homeostasis"/>
    <property type="evidence" value="ECO:0007669"/>
    <property type="project" value="TreeGrafter"/>
</dbReference>
<dbReference type="OrthoDB" id="2127281at2759"/>
<keyword evidence="3" id="KW-0050">Antiport</keyword>
<feature type="compositionally biased region" description="Polar residues" evidence="8">
    <location>
        <begin position="274"/>
        <end position="295"/>
    </location>
</feature>
<dbReference type="GO" id="GO:0005886">
    <property type="term" value="C:plasma membrane"/>
    <property type="evidence" value="ECO:0007669"/>
    <property type="project" value="TreeGrafter"/>
</dbReference>
<dbReference type="EMBL" id="VIIS01000573">
    <property type="protein sequence ID" value="KAF0307405.1"/>
    <property type="molecule type" value="Genomic_DNA"/>
</dbReference>
<keyword evidence="7 9" id="KW-0472">Membrane</keyword>
<dbReference type="AlphaFoldDB" id="A0A6A4WKK6"/>
<dbReference type="Gene3D" id="1.20.1420.30">
    <property type="entry name" value="NCX, central ion-binding region"/>
    <property type="match status" value="1"/>
</dbReference>
<reference evidence="11 12" key="1">
    <citation type="submission" date="2019-07" db="EMBL/GenBank/DDBJ databases">
        <title>Draft genome assembly of a fouling barnacle, Amphibalanus amphitrite (Darwin, 1854): The first reference genome for Thecostraca.</title>
        <authorList>
            <person name="Kim W."/>
        </authorList>
    </citation>
    <scope>NUCLEOTIDE SEQUENCE [LARGE SCALE GENOMIC DNA]</scope>
    <source>
        <strain evidence="11">SNU_AA5</strain>
        <tissue evidence="11">Soma without cirri and trophi</tissue>
    </source>
</reference>
<keyword evidence="12" id="KW-1185">Reference proteome</keyword>
<evidence type="ECO:0000256" key="8">
    <source>
        <dbReference type="SAM" id="MobiDB-lite"/>
    </source>
</evidence>
<feature type="transmembrane region" description="Helical" evidence="9">
    <location>
        <begin position="90"/>
        <end position="109"/>
    </location>
</feature>
<evidence type="ECO:0000256" key="6">
    <source>
        <dbReference type="ARBA" id="ARBA00022989"/>
    </source>
</evidence>
<evidence type="ECO:0000256" key="5">
    <source>
        <dbReference type="ARBA" id="ARBA00022692"/>
    </source>
</evidence>
<keyword evidence="6 9" id="KW-1133">Transmembrane helix</keyword>
<organism evidence="11 12">
    <name type="scientific">Amphibalanus amphitrite</name>
    <name type="common">Striped barnacle</name>
    <name type="synonym">Balanus amphitrite</name>
    <dbReference type="NCBI Taxonomy" id="1232801"/>
    <lineage>
        <taxon>Eukaryota</taxon>
        <taxon>Metazoa</taxon>
        <taxon>Ecdysozoa</taxon>
        <taxon>Arthropoda</taxon>
        <taxon>Crustacea</taxon>
        <taxon>Multicrustacea</taxon>
        <taxon>Cirripedia</taxon>
        <taxon>Thoracica</taxon>
        <taxon>Thoracicalcarea</taxon>
        <taxon>Balanomorpha</taxon>
        <taxon>Balanoidea</taxon>
        <taxon>Balanidae</taxon>
        <taxon>Amphibalaninae</taxon>
        <taxon>Amphibalanus</taxon>
    </lineage>
</organism>
<feature type="transmembrane region" description="Helical" evidence="9">
    <location>
        <begin position="161"/>
        <end position="182"/>
    </location>
</feature>
<dbReference type="PANTHER" id="PTHR10846:SF72">
    <property type="entry name" value="SODIUM_POTASSIUM_CALCIUM EXCHANGER NCKX30C"/>
    <property type="match status" value="1"/>
</dbReference>
<dbReference type="NCBIfam" id="TIGR00367">
    <property type="entry name" value="calcium/sodium antiporter"/>
    <property type="match status" value="1"/>
</dbReference>
<feature type="transmembrane region" description="Helical" evidence="9">
    <location>
        <begin position="219"/>
        <end position="238"/>
    </location>
</feature>
<evidence type="ECO:0000313" key="11">
    <source>
        <dbReference type="EMBL" id="KAF0307405.1"/>
    </source>
</evidence>
<comment type="similarity">
    <text evidence="2">Belongs to the Ca(2+):cation antiporter (CaCA) (TC 2.A.19) family. SLC24A subfamily.</text>
</comment>
<comment type="caution">
    <text evidence="11">The sequence shown here is derived from an EMBL/GenBank/DDBJ whole genome shotgun (WGS) entry which is preliminary data.</text>
</comment>
<feature type="domain" description="Sodium/calcium exchanger membrane region" evidence="10">
    <location>
        <begin position="95"/>
        <end position="236"/>
    </location>
</feature>
<accession>A0A6A4WKK6</accession>
<name>A0A6A4WKK6_AMPAM</name>
<evidence type="ECO:0000256" key="9">
    <source>
        <dbReference type="SAM" id="Phobius"/>
    </source>
</evidence>
<keyword evidence="4" id="KW-0406">Ion transport</keyword>
<dbReference type="GO" id="GO:0005262">
    <property type="term" value="F:calcium channel activity"/>
    <property type="evidence" value="ECO:0007669"/>
    <property type="project" value="TreeGrafter"/>
</dbReference>
<evidence type="ECO:0000259" key="10">
    <source>
        <dbReference type="Pfam" id="PF01699"/>
    </source>
</evidence>
<dbReference type="InterPro" id="IPR004481">
    <property type="entry name" value="K/Na/Ca-exchanger"/>
</dbReference>
<evidence type="ECO:0000256" key="3">
    <source>
        <dbReference type="ARBA" id="ARBA00022449"/>
    </source>
</evidence>
<gene>
    <name evidence="11" type="primary">Nckx30C_2</name>
    <name evidence="11" type="ORF">FJT64_021244</name>
</gene>
<dbReference type="Proteomes" id="UP000440578">
    <property type="component" value="Unassembled WGS sequence"/>
</dbReference>
<protein>
    <submittedName>
        <fullName evidence="11">Sodium/potassium/calcium exchanger Nckx30C</fullName>
    </submittedName>
</protein>
<evidence type="ECO:0000256" key="4">
    <source>
        <dbReference type="ARBA" id="ARBA00022568"/>
    </source>
</evidence>
<keyword evidence="5 9" id="KW-0812">Transmembrane</keyword>